<protein>
    <recommendedName>
        <fullName evidence="3">Peptidase</fullName>
    </recommendedName>
</protein>
<dbReference type="Pfam" id="PF12388">
    <property type="entry name" value="Peptidase_M57"/>
    <property type="match status" value="1"/>
</dbReference>
<gene>
    <name evidence="1" type="ORF">ATO12_03350</name>
</gene>
<comment type="caution">
    <text evidence="1">The sequence shown here is derived from an EMBL/GenBank/DDBJ whole genome shotgun (WGS) entry which is preliminary data.</text>
</comment>
<dbReference type="AlphaFoldDB" id="A0A023C1M8"/>
<accession>A0A023C1M8</accession>
<dbReference type="Proteomes" id="UP000023541">
    <property type="component" value="Unassembled WGS sequence"/>
</dbReference>
<dbReference type="GO" id="GO:0008237">
    <property type="term" value="F:metallopeptidase activity"/>
    <property type="evidence" value="ECO:0007669"/>
    <property type="project" value="InterPro"/>
</dbReference>
<dbReference type="Gene3D" id="3.40.390.10">
    <property type="entry name" value="Collagenase (Catalytic Domain)"/>
    <property type="match status" value="1"/>
</dbReference>
<dbReference type="STRING" id="1317122.ATO12_03350"/>
<sequence>MKTIKLLALSAIVAGCITSCQKEEVAAEVNEINNTPTKEQLLKLESMGVNTEDVSVKTVTDLDGSSADYFVNGTDLGIPVAGLVDQPSLGVMDNGMKQYRTRNIVSRNNRTINVLGYTGGGGNGLSNTGRQALQRAVNRYNSLNTSLNMRLTFGTNYQAADLVVYVRSDLGAGGLAGFPSGGRPYKWARIGPSVKNRGVAYTQHVIAHEMGHCIGLRHTDWQRRVCDGRPEGQGADGAIHIPGTPTGVDITSLMISCPAQGNPQNGTLNRNDVTALQYLY</sequence>
<evidence type="ECO:0000313" key="2">
    <source>
        <dbReference type="Proteomes" id="UP000023541"/>
    </source>
</evidence>
<dbReference type="SUPFAM" id="SSF55486">
    <property type="entry name" value="Metalloproteases ('zincins'), catalytic domain"/>
    <property type="match status" value="1"/>
</dbReference>
<evidence type="ECO:0000313" key="1">
    <source>
        <dbReference type="EMBL" id="EZH75838.1"/>
    </source>
</evidence>
<dbReference type="OrthoDB" id="785995at2"/>
<organism evidence="1 2">
    <name type="scientific">Aquimarina atlantica</name>
    <dbReference type="NCBI Taxonomy" id="1317122"/>
    <lineage>
        <taxon>Bacteria</taxon>
        <taxon>Pseudomonadati</taxon>
        <taxon>Bacteroidota</taxon>
        <taxon>Flavobacteriia</taxon>
        <taxon>Flavobacteriales</taxon>
        <taxon>Flavobacteriaceae</taxon>
        <taxon>Aquimarina</taxon>
    </lineage>
</organism>
<reference evidence="1 2" key="1">
    <citation type="submission" date="2014-04" db="EMBL/GenBank/DDBJ databases">
        <title>Aquimarina sp. 22II-S11-z7 Genome Sequencing.</title>
        <authorList>
            <person name="Lai Q."/>
        </authorList>
    </citation>
    <scope>NUCLEOTIDE SEQUENCE [LARGE SCALE GENOMIC DNA]</scope>
    <source>
        <strain evidence="1 2">22II-S11-z7</strain>
    </source>
</reference>
<keyword evidence="2" id="KW-1185">Reference proteome</keyword>
<dbReference type="InterPro" id="IPR024079">
    <property type="entry name" value="MetalloPept_cat_dom_sf"/>
</dbReference>
<dbReference type="eggNOG" id="COG5549">
    <property type="taxonomic scope" value="Bacteria"/>
</dbReference>
<evidence type="ECO:0008006" key="3">
    <source>
        <dbReference type="Google" id="ProtNLM"/>
    </source>
</evidence>
<name>A0A023C1M8_9FLAO</name>
<dbReference type="InterPro" id="IPR024653">
    <property type="entry name" value="Peptidase_M10/M27/M57"/>
</dbReference>
<dbReference type="RefSeq" id="WP_034238594.1">
    <property type="nucleotide sequence ID" value="NZ_AQRA01000001.1"/>
</dbReference>
<proteinExistence type="predicted"/>
<dbReference type="EMBL" id="AQRA01000001">
    <property type="protein sequence ID" value="EZH75838.1"/>
    <property type="molecule type" value="Genomic_DNA"/>
</dbReference>
<dbReference type="PROSITE" id="PS51257">
    <property type="entry name" value="PROKAR_LIPOPROTEIN"/>
    <property type="match status" value="1"/>
</dbReference>